<dbReference type="Pfam" id="PF13439">
    <property type="entry name" value="Glyco_transf_4"/>
    <property type="match status" value="1"/>
</dbReference>
<dbReference type="Proteomes" id="UP000230273">
    <property type="component" value="Unassembled WGS sequence"/>
</dbReference>
<evidence type="ECO:0000313" key="4">
    <source>
        <dbReference type="Proteomes" id="UP000230273"/>
    </source>
</evidence>
<reference evidence="3 4" key="1">
    <citation type="submission" date="2017-09" db="EMBL/GenBank/DDBJ databases">
        <title>Depth-based differentiation of microbial function through sediment-hosted aquifers and enrichment of novel symbionts in the deep terrestrial subsurface.</title>
        <authorList>
            <person name="Probst A.J."/>
            <person name="Ladd B."/>
            <person name="Jarett J.K."/>
            <person name="Geller-Mcgrath D.E."/>
            <person name="Sieber C.M."/>
            <person name="Emerson J.B."/>
            <person name="Anantharaman K."/>
            <person name="Thomas B.C."/>
            <person name="Malmstrom R."/>
            <person name="Stieglmeier M."/>
            <person name="Klingl A."/>
            <person name="Woyke T."/>
            <person name="Ryan C.M."/>
            <person name="Banfield J.F."/>
        </authorList>
    </citation>
    <scope>NUCLEOTIDE SEQUENCE [LARGE SCALE GENOMIC DNA]</scope>
    <source>
        <strain evidence="3">CG23_combo_of_CG06-09_8_20_14_all_38_19</strain>
    </source>
</reference>
<evidence type="ECO:0000259" key="1">
    <source>
        <dbReference type="Pfam" id="PF00534"/>
    </source>
</evidence>
<dbReference type="Pfam" id="PF00534">
    <property type="entry name" value="Glycos_transf_1"/>
    <property type="match status" value="1"/>
</dbReference>
<feature type="domain" description="Glycosyltransferase subfamily 4-like N-terminal" evidence="2">
    <location>
        <begin position="27"/>
        <end position="209"/>
    </location>
</feature>
<sequence length="429" mass="48687">MDSLNNRIAMFSIHSDPLAGLGSQESGGQNIYVRYLCEELDKLGWQVDVFTRWDDANKKEIANIAKCSRLIRLKGGKIGHIPKTELFPILPEIYDNFLNFIGHKNPYSLFHGHYWDGGWLARKASSQFSKSLVENFHSVGIIRMETRKKYSKDGEEQDYFAKRLNTENEVIRDSSLIICLSQPEKSSLVRFYGCPAEKVVVIPGGVNIKQWKPIKKEKAREVLNLKKDDFIILYVGRLEWRKGIGTLISGAGLLKDEVPNLKVIIVGGQIFGRRKNKVDFKEYQRLLELAKKQNVEEIVTFVGRVPNGRLPFFYSAADALAVPSYYEPFGLVALEGMASKIPIVASRVGGLSIIIKDRENGLLFEPHNALDFKEKVLEIHHSGEFTKKLVDNAFQDISQNYSWQLIAKQISDVYKSLIKENENSSNSSI</sequence>
<dbReference type="Gene3D" id="3.40.50.2000">
    <property type="entry name" value="Glycogen Phosphorylase B"/>
    <property type="match status" value="2"/>
</dbReference>
<evidence type="ECO:0000259" key="2">
    <source>
        <dbReference type="Pfam" id="PF13439"/>
    </source>
</evidence>
<evidence type="ECO:0008006" key="5">
    <source>
        <dbReference type="Google" id="ProtNLM"/>
    </source>
</evidence>
<dbReference type="AlphaFoldDB" id="A0A2G9YWU9"/>
<proteinExistence type="predicted"/>
<dbReference type="PANTHER" id="PTHR45947:SF3">
    <property type="entry name" value="SULFOQUINOVOSYL TRANSFERASE SQD2"/>
    <property type="match status" value="1"/>
</dbReference>
<dbReference type="PANTHER" id="PTHR45947">
    <property type="entry name" value="SULFOQUINOVOSYL TRANSFERASE SQD2"/>
    <property type="match status" value="1"/>
</dbReference>
<dbReference type="GO" id="GO:0016758">
    <property type="term" value="F:hexosyltransferase activity"/>
    <property type="evidence" value="ECO:0007669"/>
    <property type="project" value="TreeGrafter"/>
</dbReference>
<dbReference type="EMBL" id="PCRP01000030">
    <property type="protein sequence ID" value="PIP23700.1"/>
    <property type="molecule type" value="Genomic_DNA"/>
</dbReference>
<comment type="caution">
    <text evidence="3">The sequence shown here is derived from an EMBL/GenBank/DDBJ whole genome shotgun (WGS) entry which is preliminary data.</text>
</comment>
<name>A0A2G9YWU9_9BACT</name>
<dbReference type="InterPro" id="IPR001296">
    <property type="entry name" value="Glyco_trans_1"/>
</dbReference>
<evidence type="ECO:0000313" key="3">
    <source>
        <dbReference type="EMBL" id="PIP23700.1"/>
    </source>
</evidence>
<feature type="domain" description="Glycosyl transferase family 1" evidence="1">
    <location>
        <begin position="216"/>
        <end position="395"/>
    </location>
</feature>
<protein>
    <recommendedName>
        <fullName evidence="5">Glycosyl transferase family 1</fullName>
    </recommendedName>
</protein>
<dbReference type="SUPFAM" id="SSF53756">
    <property type="entry name" value="UDP-Glycosyltransferase/glycogen phosphorylase"/>
    <property type="match status" value="1"/>
</dbReference>
<dbReference type="InterPro" id="IPR050194">
    <property type="entry name" value="Glycosyltransferase_grp1"/>
</dbReference>
<accession>A0A2G9YWU9</accession>
<dbReference type="InterPro" id="IPR028098">
    <property type="entry name" value="Glyco_trans_4-like_N"/>
</dbReference>
<organism evidence="3 4">
    <name type="scientific">Candidatus Nealsonbacteria bacterium CG23_combo_of_CG06-09_8_20_14_all_38_19</name>
    <dbReference type="NCBI Taxonomy" id="1974721"/>
    <lineage>
        <taxon>Bacteria</taxon>
        <taxon>Candidatus Nealsoniibacteriota</taxon>
    </lineage>
</organism>
<gene>
    <name evidence="3" type="ORF">COX36_01970</name>
</gene>